<proteinExistence type="predicted"/>
<reference evidence="3" key="1">
    <citation type="submission" date="2024-07" db="EMBL/GenBank/DDBJ databases">
        <title>Two chromosome-level genome assemblies of Korean endemic species Abeliophyllum distichum and Forsythia ovata (Oleaceae).</title>
        <authorList>
            <person name="Jang H."/>
        </authorList>
    </citation>
    <scope>NUCLEOTIDE SEQUENCE [LARGE SCALE GENOMIC DNA]</scope>
</reference>
<name>A0ABD1SNI9_9LAMI</name>
<gene>
    <name evidence="2" type="ORF">Fot_36128</name>
</gene>
<evidence type="ECO:0000313" key="2">
    <source>
        <dbReference type="EMBL" id="KAL2502280.1"/>
    </source>
</evidence>
<evidence type="ECO:0000256" key="1">
    <source>
        <dbReference type="SAM" id="MobiDB-lite"/>
    </source>
</evidence>
<evidence type="ECO:0000313" key="3">
    <source>
        <dbReference type="Proteomes" id="UP001604277"/>
    </source>
</evidence>
<organism evidence="2 3">
    <name type="scientific">Forsythia ovata</name>
    <dbReference type="NCBI Taxonomy" id="205694"/>
    <lineage>
        <taxon>Eukaryota</taxon>
        <taxon>Viridiplantae</taxon>
        <taxon>Streptophyta</taxon>
        <taxon>Embryophyta</taxon>
        <taxon>Tracheophyta</taxon>
        <taxon>Spermatophyta</taxon>
        <taxon>Magnoliopsida</taxon>
        <taxon>eudicotyledons</taxon>
        <taxon>Gunneridae</taxon>
        <taxon>Pentapetalae</taxon>
        <taxon>asterids</taxon>
        <taxon>lamiids</taxon>
        <taxon>Lamiales</taxon>
        <taxon>Oleaceae</taxon>
        <taxon>Forsythieae</taxon>
        <taxon>Forsythia</taxon>
    </lineage>
</organism>
<dbReference type="Proteomes" id="UP001604277">
    <property type="component" value="Unassembled WGS sequence"/>
</dbReference>
<accession>A0ABD1SNI9</accession>
<keyword evidence="3" id="KW-1185">Reference proteome</keyword>
<protein>
    <submittedName>
        <fullName evidence="2">Uncharacterized protein</fullName>
    </submittedName>
</protein>
<feature type="region of interest" description="Disordered" evidence="1">
    <location>
        <begin position="1"/>
        <end position="22"/>
    </location>
</feature>
<sequence>MAIHNGSDDEITERSGWRQRRNTIANGERAKLAAEESFDDVAGVYWQRRALITAAARLQKTEEKTSRREDSAADCRRREDGGIYEYGGISDIEKNEIGKKNVTCAI</sequence>
<dbReference type="EMBL" id="JBFOLJ010000010">
    <property type="protein sequence ID" value="KAL2502280.1"/>
    <property type="molecule type" value="Genomic_DNA"/>
</dbReference>
<comment type="caution">
    <text evidence="2">The sequence shown here is derived from an EMBL/GenBank/DDBJ whole genome shotgun (WGS) entry which is preliminary data.</text>
</comment>
<dbReference type="AlphaFoldDB" id="A0ABD1SNI9"/>